<dbReference type="Proteomes" id="UP001562357">
    <property type="component" value="Unassembled WGS sequence"/>
</dbReference>
<organism evidence="4 5">
    <name type="scientific">Epichloe bromicola</name>
    <dbReference type="NCBI Taxonomy" id="79588"/>
    <lineage>
        <taxon>Eukaryota</taxon>
        <taxon>Fungi</taxon>
        <taxon>Dikarya</taxon>
        <taxon>Ascomycota</taxon>
        <taxon>Pezizomycotina</taxon>
        <taxon>Sordariomycetes</taxon>
        <taxon>Hypocreomycetidae</taxon>
        <taxon>Hypocreales</taxon>
        <taxon>Clavicipitaceae</taxon>
        <taxon>Epichloe</taxon>
    </lineage>
</organism>
<gene>
    <name evidence="4" type="primary">g4032</name>
    <name evidence="4" type="ORF">EsDP_00004032</name>
</gene>
<keyword evidence="5" id="KW-1185">Reference proteome</keyword>
<reference evidence="5" key="1">
    <citation type="submission" date="2024-06" db="EMBL/GenBank/DDBJ databases">
        <title>Draft Genome Sequences of Epichloe bromicola Strains Isolated from Elymus ciliaris.</title>
        <authorList>
            <consortium name="Epichloe bromicola genome sequencing consortium"/>
            <person name="Miura A."/>
            <person name="Imano S."/>
            <person name="Ashida A."/>
            <person name="Sato I."/>
            <person name="Chiba S."/>
            <person name="Tanaka A."/>
            <person name="Camagna M."/>
            <person name="Takemoto D."/>
        </authorList>
    </citation>
    <scope>NUCLEOTIDE SEQUENCE [LARGE SCALE GENOMIC DNA]</scope>
    <source>
        <strain evidence="5">DP</strain>
    </source>
</reference>
<evidence type="ECO:0000313" key="4">
    <source>
        <dbReference type="EMBL" id="GAB0135705.1"/>
    </source>
</evidence>
<keyword evidence="2" id="KW-0732">Signal</keyword>
<comment type="caution">
    <text evidence="4">The sequence shown here is derived from an EMBL/GenBank/DDBJ whole genome shotgun (WGS) entry which is preliminary data.</text>
</comment>
<evidence type="ECO:0000256" key="2">
    <source>
        <dbReference type="SAM" id="SignalP"/>
    </source>
</evidence>
<accession>A0ABQ0CQH0</accession>
<dbReference type="EMBL" id="BAAFGZ010000144">
    <property type="protein sequence ID" value="GAB0135705.1"/>
    <property type="molecule type" value="Genomic_DNA"/>
</dbReference>
<feature type="compositionally biased region" description="Low complexity" evidence="1">
    <location>
        <begin position="370"/>
        <end position="385"/>
    </location>
</feature>
<feature type="region of interest" description="Disordered" evidence="1">
    <location>
        <begin position="360"/>
        <end position="447"/>
    </location>
</feature>
<dbReference type="PANTHER" id="PTHR43662:SF7">
    <property type="entry name" value="DUF1996 DOMAIN-CONTAINING PROTEIN"/>
    <property type="match status" value="1"/>
</dbReference>
<sequence>MLKSVALSAGLIAGTHAFWRMECPGRVGLARVDPIVNPKQVSPHAHSIHGSSAFSEGAGSADLMDGDCTSCRVTQDKSAYWHPAFYFEDASTGQVELVPQVGGMLAYYLRYGENVTAFPKGFQMISGNNDRRSYTLGDLSQPDPPQSQWASLGQTTQDALAQRAVGFNCLNYAKAPESTLYRHKLPDKSFLDEHCKNGLRFELMFASCWNGEDLDSPNHRDHVAFPDLVMNGNCPKTHPVRLPSMLFEVIWNTAAFQGRDGRFVLSNGDVTGFSFHGDFITGWDPEFLQRAIDTCTNPSGRIQDCPLFDVVDEGTASSCKMKSLPQALSGENVLGPRLKLPGGISIGGISIGGMSIGGILGEHGHGQKKPAPSSSASTSSAPALAYRPGEKAAAPASSIPGQVFKESNKDSSAPPTATPTKPFVDDHPLDVEPTTPPPPPAPLSSQSYYSTQYVTNDNVVTKVLWEETFVTVTEGGDSPAATAPAVGHKHRRHVAHHAHGHAKF</sequence>
<dbReference type="PANTHER" id="PTHR43662">
    <property type="match status" value="1"/>
</dbReference>
<evidence type="ECO:0000256" key="1">
    <source>
        <dbReference type="SAM" id="MobiDB-lite"/>
    </source>
</evidence>
<feature type="signal peptide" evidence="2">
    <location>
        <begin position="1"/>
        <end position="17"/>
    </location>
</feature>
<proteinExistence type="predicted"/>
<feature type="domain" description="DUF1996" evidence="3">
    <location>
        <begin position="33"/>
        <end position="283"/>
    </location>
</feature>
<dbReference type="Pfam" id="PF09362">
    <property type="entry name" value="DUF1996"/>
    <property type="match status" value="1"/>
</dbReference>
<name>A0ABQ0CQH0_9HYPO</name>
<protein>
    <recommendedName>
        <fullName evidence="3">DUF1996 domain-containing protein</fullName>
    </recommendedName>
</protein>
<dbReference type="InterPro" id="IPR018535">
    <property type="entry name" value="DUF1996"/>
</dbReference>
<evidence type="ECO:0000259" key="3">
    <source>
        <dbReference type="Pfam" id="PF09362"/>
    </source>
</evidence>
<evidence type="ECO:0000313" key="5">
    <source>
        <dbReference type="Proteomes" id="UP001562357"/>
    </source>
</evidence>
<feature type="compositionally biased region" description="Low complexity" evidence="1">
    <location>
        <begin position="411"/>
        <end position="420"/>
    </location>
</feature>
<feature type="chain" id="PRO_5046376329" description="DUF1996 domain-containing protein" evidence="2">
    <location>
        <begin position="18"/>
        <end position="504"/>
    </location>
</feature>